<keyword evidence="1" id="KW-0812">Transmembrane</keyword>
<evidence type="ECO:0000256" key="2">
    <source>
        <dbReference type="SAM" id="SignalP"/>
    </source>
</evidence>
<feature type="chain" id="PRO_5010229980" evidence="2">
    <location>
        <begin position="23"/>
        <end position="133"/>
    </location>
</feature>
<reference evidence="4" key="1">
    <citation type="submission" date="2025-08" db="UniProtKB">
        <authorList>
            <consortium name="RefSeq"/>
        </authorList>
    </citation>
    <scope>IDENTIFICATION</scope>
</reference>
<dbReference type="Proteomes" id="UP000079169">
    <property type="component" value="Unplaced"/>
</dbReference>
<sequence>MTPLRHLFQTAFILASLRGTVGRSMSSADIDIINPQVGNSVHDLVSPATITTEPCVTTPLESALASVRPQDGVEHYGHLNSNHNREAVRRYRVADIEFHRVETPFIIAVWILSASLAKIGEFLFILKIKCAKK</sequence>
<dbReference type="GeneID" id="103516185"/>
<keyword evidence="1" id="KW-1133">Transmembrane helix</keyword>
<dbReference type="PaxDb" id="121845-A0A1S3DCZ1"/>
<gene>
    <name evidence="4" type="primary">LOC103516185</name>
</gene>
<feature type="signal peptide" evidence="2">
    <location>
        <begin position="1"/>
        <end position="22"/>
    </location>
</feature>
<accession>A0A1S3DCZ1</accession>
<dbReference type="KEGG" id="dci:103516185"/>
<proteinExistence type="predicted"/>
<evidence type="ECO:0000313" key="4">
    <source>
        <dbReference type="RefSeq" id="XP_008479368.1"/>
    </source>
</evidence>
<keyword evidence="1" id="KW-0472">Membrane</keyword>
<evidence type="ECO:0000313" key="3">
    <source>
        <dbReference type="Proteomes" id="UP000079169"/>
    </source>
</evidence>
<keyword evidence="3" id="KW-1185">Reference proteome</keyword>
<evidence type="ECO:0000256" key="1">
    <source>
        <dbReference type="SAM" id="Phobius"/>
    </source>
</evidence>
<dbReference type="AlphaFoldDB" id="A0A1S3DCZ1"/>
<organism evidence="3 4">
    <name type="scientific">Diaphorina citri</name>
    <name type="common">Asian citrus psyllid</name>
    <dbReference type="NCBI Taxonomy" id="121845"/>
    <lineage>
        <taxon>Eukaryota</taxon>
        <taxon>Metazoa</taxon>
        <taxon>Ecdysozoa</taxon>
        <taxon>Arthropoda</taxon>
        <taxon>Hexapoda</taxon>
        <taxon>Insecta</taxon>
        <taxon>Pterygota</taxon>
        <taxon>Neoptera</taxon>
        <taxon>Paraneoptera</taxon>
        <taxon>Hemiptera</taxon>
        <taxon>Sternorrhyncha</taxon>
        <taxon>Psylloidea</taxon>
        <taxon>Psyllidae</taxon>
        <taxon>Diaphorininae</taxon>
        <taxon>Diaphorina</taxon>
    </lineage>
</organism>
<feature type="transmembrane region" description="Helical" evidence="1">
    <location>
        <begin position="105"/>
        <end position="126"/>
    </location>
</feature>
<keyword evidence="2" id="KW-0732">Signal</keyword>
<protein>
    <submittedName>
        <fullName evidence="4">Uncharacterized protein LOC103516185</fullName>
    </submittedName>
</protein>
<name>A0A1S3DCZ1_DIACI</name>
<dbReference type="STRING" id="121845.A0A1S3DCZ1"/>
<dbReference type="RefSeq" id="XP_008479368.1">
    <property type="nucleotide sequence ID" value="XM_008481146.3"/>
</dbReference>